<evidence type="ECO:0000313" key="4">
    <source>
        <dbReference type="Proteomes" id="UP000027238"/>
    </source>
</evidence>
<name>A0A066X0Z6_COLSU</name>
<comment type="caution">
    <text evidence="3">The sequence shown here is derived from an EMBL/GenBank/DDBJ whole genome shotgun (WGS) entry which is preliminary data.</text>
</comment>
<feature type="domain" description="2EXR" evidence="2">
    <location>
        <begin position="44"/>
        <end position="110"/>
    </location>
</feature>
<dbReference type="OMA" id="LACEWDI"/>
<feature type="region of interest" description="Disordered" evidence="1">
    <location>
        <begin position="284"/>
        <end position="303"/>
    </location>
</feature>
<dbReference type="OrthoDB" id="4655872at2759"/>
<sequence>MTSPFFSSKPHAPSFSPDTTQTRQETSTMEFAIKFEIPASARSFHFFSKLPPEIRHQIWEDAILEPGMHFLRLKTAARATHLPAPLVVSPFDDDDDDDAVQSNPILDFDHEPLPSTLWPATLEPRFPTPQANLSNYITLNRTLAKLSATCLEAAAVVQRLVNKPGSLKLTGGHIVSLASSDDVVCLEYLSADNFRSWCRMSLDIECPELANIRHVAVPYCHGWEAASTAFRCTHCGSRHGAGINKVYPVHLYEFLARHLPNLQTFYFIDYLTVKRCCSPLAKAQHDADSSPPPPSDPLGRTKNPAFEKLDKRKQEDALHDNPPPSKPSNLSTTAQEASTATIDDNTAPSSMCRRRRVPRKAFKSDGRIFYELDGDEWNVKSRVIDTLSWVQKRFILYATRSKLSKHTHPEKVKFKVMVCEWVNRESDTPPKLKRSALPSGKPMKKRSHKATLGLFSGKGEAVLSPSAQTHPVLDVDEGAGEGCV</sequence>
<keyword evidence="4" id="KW-1185">Reference proteome</keyword>
<gene>
    <name evidence="3" type="ORF">CSUB01_02717</name>
</gene>
<dbReference type="InterPro" id="IPR045518">
    <property type="entry name" value="2EXR"/>
</dbReference>
<evidence type="ECO:0000256" key="1">
    <source>
        <dbReference type="SAM" id="MobiDB-lite"/>
    </source>
</evidence>
<feature type="region of interest" description="Disordered" evidence="1">
    <location>
        <begin position="1"/>
        <end position="25"/>
    </location>
</feature>
<protein>
    <recommendedName>
        <fullName evidence="2">2EXR domain-containing protein</fullName>
    </recommendedName>
</protein>
<organism evidence="3 4">
    <name type="scientific">Colletotrichum sublineola</name>
    <name type="common">Sorghum anthracnose fungus</name>
    <dbReference type="NCBI Taxonomy" id="1173701"/>
    <lineage>
        <taxon>Eukaryota</taxon>
        <taxon>Fungi</taxon>
        <taxon>Dikarya</taxon>
        <taxon>Ascomycota</taxon>
        <taxon>Pezizomycotina</taxon>
        <taxon>Sordariomycetes</taxon>
        <taxon>Hypocreomycetidae</taxon>
        <taxon>Glomerellales</taxon>
        <taxon>Glomerellaceae</taxon>
        <taxon>Colletotrichum</taxon>
        <taxon>Colletotrichum graminicola species complex</taxon>
    </lineage>
</organism>
<feature type="compositionally biased region" description="Polar residues" evidence="1">
    <location>
        <begin position="327"/>
        <end position="349"/>
    </location>
</feature>
<feature type="region of interest" description="Disordered" evidence="1">
    <location>
        <begin position="312"/>
        <end position="353"/>
    </location>
</feature>
<evidence type="ECO:0000259" key="2">
    <source>
        <dbReference type="Pfam" id="PF20150"/>
    </source>
</evidence>
<dbReference type="EMBL" id="JMSE01001300">
    <property type="protein sequence ID" value="KDN62808.1"/>
    <property type="molecule type" value="Genomic_DNA"/>
</dbReference>
<dbReference type="HOGENOM" id="CLU_029201_0_0_1"/>
<dbReference type="Pfam" id="PF20150">
    <property type="entry name" value="2EXR"/>
    <property type="match status" value="1"/>
</dbReference>
<evidence type="ECO:0000313" key="3">
    <source>
        <dbReference type="EMBL" id="KDN62808.1"/>
    </source>
</evidence>
<reference evidence="4" key="1">
    <citation type="journal article" date="2014" name="Genome Announc.">
        <title>Draft genome sequence of Colletotrichum sublineola, a destructive pathogen of cultivated sorghum.</title>
        <authorList>
            <person name="Baroncelli R."/>
            <person name="Sanz-Martin J.M."/>
            <person name="Rech G.E."/>
            <person name="Sukno S.A."/>
            <person name="Thon M.R."/>
        </authorList>
    </citation>
    <scope>NUCLEOTIDE SEQUENCE [LARGE SCALE GENOMIC DNA]</scope>
    <source>
        <strain evidence="4">TX430BB</strain>
    </source>
</reference>
<feature type="compositionally biased region" description="Polar residues" evidence="1">
    <location>
        <begin position="16"/>
        <end position="25"/>
    </location>
</feature>
<accession>A0A066X0Z6</accession>
<dbReference type="AlphaFoldDB" id="A0A066X0Z6"/>
<dbReference type="STRING" id="1173701.A0A066X0Z6"/>
<proteinExistence type="predicted"/>
<dbReference type="Proteomes" id="UP000027238">
    <property type="component" value="Unassembled WGS sequence"/>
</dbReference>
<dbReference type="eggNOG" id="ENOG502T41V">
    <property type="taxonomic scope" value="Eukaryota"/>
</dbReference>
<feature type="region of interest" description="Disordered" evidence="1">
    <location>
        <begin position="427"/>
        <end position="447"/>
    </location>
</feature>